<organism evidence="15 16">
    <name type="scientific">Methylocystis borbori</name>
    <dbReference type="NCBI Taxonomy" id="3118750"/>
    <lineage>
        <taxon>Bacteria</taxon>
        <taxon>Pseudomonadati</taxon>
        <taxon>Pseudomonadota</taxon>
        <taxon>Alphaproteobacteria</taxon>
        <taxon>Hyphomicrobiales</taxon>
        <taxon>Methylocystaceae</taxon>
        <taxon>Methylocystis</taxon>
    </lineage>
</organism>
<dbReference type="PANTHER" id="PTHR40659:SF1">
    <property type="entry name" value="NICKEL_COBALT EFFLUX SYSTEM RCNA"/>
    <property type="match status" value="1"/>
</dbReference>
<evidence type="ECO:0000256" key="12">
    <source>
        <dbReference type="ARBA" id="ARBA00023285"/>
    </source>
</evidence>
<keyword evidence="14" id="KW-0732">Signal</keyword>
<name>A0ABU7XM81_9HYPH</name>
<evidence type="ECO:0000256" key="6">
    <source>
        <dbReference type="ARBA" id="ARBA00022596"/>
    </source>
</evidence>
<evidence type="ECO:0000256" key="2">
    <source>
        <dbReference type="ARBA" id="ARBA00004651"/>
    </source>
</evidence>
<keyword evidence="11 13" id="KW-0472">Membrane</keyword>
<feature type="transmembrane region" description="Helical" evidence="13">
    <location>
        <begin position="155"/>
        <end position="173"/>
    </location>
</feature>
<keyword evidence="4 13" id="KW-0813">Transport</keyword>
<evidence type="ECO:0000256" key="4">
    <source>
        <dbReference type="ARBA" id="ARBA00022448"/>
    </source>
</evidence>
<feature type="transmembrane region" description="Helical" evidence="13">
    <location>
        <begin position="347"/>
        <end position="370"/>
    </location>
</feature>
<keyword evidence="9" id="KW-0406">Ion transport</keyword>
<keyword evidence="16" id="KW-1185">Reference proteome</keyword>
<dbReference type="Proteomes" id="UP001350748">
    <property type="component" value="Unassembled WGS sequence"/>
</dbReference>
<feature type="transmembrane region" description="Helical" evidence="13">
    <location>
        <begin position="297"/>
        <end position="326"/>
    </location>
</feature>
<dbReference type="InterPro" id="IPR051224">
    <property type="entry name" value="NiCoT_RcnA"/>
</dbReference>
<keyword evidence="5" id="KW-1003">Cell membrane</keyword>
<feature type="signal peptide" evidence="14">
    <location>
        <begin position="1"/>
        <end position="21"/>
    </location>
</feature>
<protein>
    <recommendedName>
        <fullName evidence="13">Nickel/cobalt efflux system</fullName>
    </recommendedName>
</protein>
<gene>
    <name evidence="15" type="ORF">V3H18_13835</name>
</gene>
<dbReference type="InterPro" id="IPR011541">
    <property type="entry name" value="Ni/Co_transpt_high_affinity"/>
</dbReference>
<feature type="transmembrane region" description="Helical" evidence="13">
    <location>
        <begin position="117"/>
        <end position="143"/>
    </location>
</feature>
<dbReference type="RefSeq" id="WP_332082661.1">
    <property type="nucleotide sequence ID" value="NZ_JAZHYN010000049.1"/>
</dbReference>
<dbReference type="Pfam" id="PF03824">
    <property type="entry name" value="NicO"/>
    <property type="match status" value="1"/>
</dbReference>
<keyword evidence="7 13" id="KW-0812">Transmembrane</keyword>
<comment type="subcellular location">
    <subcellularLocation>
        <location evidence="2 13">Cell membrane</location>
        <topology evidence="2 13">Multi-pass membrane protein</topology>
    </subcellularLocation>
</comment>
<reference evidence="15 16" key="1">
    <citation type="submission" date="2024-02" db="EMBL/GenBank/DDBJ databases">
        <authorList>
            <person name="Grouzdev D."/>
        </authorList>
    </citation>
    <scope>NUCLEOTIDE SEQUENCE [LARGE SCALE GENOMIC DNA]</scope>
    <source>
        <strain evidence="15 16">9N</strain>
    </source>
</reference>
<evidence type="ECO:0000256" key="5">
    <source>
        <dbReference type="ARBA" id="ARBA00022475"/>
    </source>
</evidence>
<evidence type="ECO:0000256" key="11">
    <source>
        <dbReference type="ARBA" id="ARBA00023136"/>
    </source>
</evidence>
<evidence type="ECO:0000256" key="7">
    <source>
        <dbReference type="ARBA" id="ARBA00022692"/>
    </source>
</evidence>
<keyword evidence="12" id="KW-0170">Cobalt</keyword>
<evidence type="ECO:0000256" key="1">
    <source>
        <dbReference type="ARBA" id="ARBA00002510"/>
    </source>
</evidence>
<comment type="caution">
    <text evidence="15">The sequence shown here is derived from an EMBL/GenBank/DDBJ whole genome shotgun (WGS) entry which is preliminary data.</text>
</comment>
<evidence type="ECO:0000256" key="13">
    <source>
        <dbReference type="RuleBase" id="RU362101"/>
    </source>
</evidence>
<keyword evidence="6" id="KW-0533">Nickel</keyword>
<comment type="similarity">
    <text evidence="13">Belongs to the NiCoT transporter (TC 2.A.52) family.</text>
</comment>
<evidence type="ECO:0000256" key="14">
    <source>
        <dbReference type="SAM" id="SignalP"/>
    </source>
</evidence>
<evidence type="ECO:0000256" key="9">
    <source>
        <dbReference type="ARBA" id="ARBA00023065"/>
    </source>
</evidence>
<evidence type="ECO:0000256" key="10">
    <source>
        <dbReference type="ARBA" id="ARBA00023112"/>
    </source>
</evidence>
<feature type="chain" id="PRO_5047102847" description="Nickel/cobalt efflux system" evidence="14">
    <location>
        <begin position="22"/>
        <end position="375"/>
    </location>
</feature>
<keyword evidence="3" id="KW-0171">Cobalt transport</keyword>
<evidence type="ECO:0000313" key="15">
    <source>
        <dbReference type="EMBL" id="MEF3367616.1"/>
    </source>
</evidence>
<proteinExistence type="inferred from homology"/>
<sequence length="375" mass="37980">MRIERRWLWIALAGAAVTAMAASPALAQARHPFAVGGQEAAPGAATGFVGLVLAWQNKFHSELQTAARALKTDGSAFFVLAAASFAYGVFHAAGPGHGKAVLASYMLANETALKRGLLLAGLAALLQGLVAIGVVGAAAAIFHATAPQMNDAARLIELASYAAIAALGARLVFVKGRALAAALDAPLDHAAFGRNRPNADNVIGSKNLERALREKPDSTFSQRALAAAPVARGGFVCEAIDDPSHVHDANCVHAIDPETLAGPKFRWADAAATVIAAGLRPCSGAILVLVFTLSQGLFAAGAAAVMAMSAGTAITTGALAATAVYAKGAVLRFGTKDSRRALVLARGAELLAALLVLALGLALLFGLGFAPSAAA</sequence>
<dbReference type="PANTHER" id="PTHR40659">
    <property type="entry name" value="NICKEL/COBALT EFFLUX SYSTEM RCNA"/>
    <property type="match status" value="1"/>
</dbReference>
<evidence type="ECO:0000256" key="8">
    <source>
        <dbReference type="ARBA" id="ARBA00022989"/>
    </source>
</evidence>
<evidence type="ECO:0000313" key="16">
    <source>
        <dbReference type="Proteomes" id="UP001350748"/>
    </source>
</evidence>
<accession>A0ABU7XM81</accession>
<comment type="function">
    <text evidence="1">Efflux system for nickel and cobalt.</text>
</comment>
<evidence type="ECO:0000256" key="3">
    <source>
        <dbReference type="ARBA" id="ARBA00022426"/>
    </source>
</evidence>
<keyword evidence="8 13" id="KW-1133">Transmembrane helix</keyword>
<keyword evidence="10" id="KW-0921">Nickel transport</keyword>
<dbReference type="EMBL" id="JAZHYN010000049">
    <property type="protein sequence ID" value="MEF3367616.1"/>
    <property type="molecule type" value="Genomic_DNA"/>
</dbReference>
<feature type="transmembrane region" description="Helical" evidence="13">
    <location>
        <begin position="76"/>
        <end position="96"/>
    </location>
</feature>